<organism evidence="5 6">
    <name type="scientific">Candidatus Zambryskibacteria bacterium RIFCSPLOWO2_01_FULL_35_19</name>
    <dbReference type="NCBI Taxonomy" id="1802757"/>
    <lineage>
        <taxon>Bacteria</taxon>
        <taxon>Candidatus Zambryskiibacteriota</taxon>
    </lineage>
</organism>
<keyword evidence="1" id="KW-0689">Ribosomal protein</keyword>
<feature type="compositionally biased region" description="Basic residues" evidence="4">
    <location>
        <begin position="1"/>
        <end position="17"/>
    </location>
</feature>
<dbReference type="SUPFAM" id="SSF52080">
    <property type="entry name" value="Ribosomal proteins L15p and L18e"/>
    <property type="match status" value="1"/>
</dbReference>
<dbReference type="GO" id="GO:1990904">
    <property type="term" value="C:ribonucleoprotein complex"/>
    <property type="evidence" value="ECO:0007669"/>
    <property type="project" value="UniProtKB-KW"/>
</dbReference>
<proteinExistence type="predicted"/>
<evidence type="ECO:0000256" key="3">
    <source>
        <dbReference type="ARBA" id="ARBA00035497"/>
    </source>
</evidence>
<dbReference type="Proteomes" id="UP000178404">
    <property type="component" value="Unassembled WGS sequence"/>
</dbReference>
<protein>
    <recommendedName>
        <fullName evidence="3">50S ribosomal protein L15</fullName>
    </recommendedName>
</protein>
<name>A0A1G2U0G4_9BACT</name>
<evidence type="ECO:0000313" key="6">
    <source>
        <dbReference type="Proteomes" id="UP000178404"/>
    </source>
</evidence>
<evidence type="ECO:0000256" key="2">
    <source>
        <dbReference type="ARBA" id="ARBA00023274"/>
    </source>
</evidence>
<dbReference type="InterPro" id="IPR036227">
    <property type="entry name" value="Ribosomal_uL15/eL18_sf"/>
</dbReference>
<evidence type="ECO:0000256" key="1">
    <source>
        <dbReference type="ARBA" id="ARBA00022980"/>
    </source>
</evidence>
<evidence type="ECO:0000313" key="5">
    <source>
        <dbReference type="EMBL" id="OHB02312.1"/>
    </source>
</evidence>
<accession>A0A1G2U0G4</accession>
<dbReference type="Gene3D" id="3.100.10.10">
    <property type="match status" value="1"/>
</dbReference>
<reference evidence="5 6" key="1">
    <citation type="journal article" date="2016" name="Nat. Commun.">
        <title>Thousands of microbial genomes shed light on interconnected biogeochemical processes in an aquifer system.</title>
        <authorList>
            <person name="Anantharaman K."/>
            <person name="Brown C.T."/>
            <person name="Hug L.A."/>
            <person name="Sharon I."/>
            <person name="Castelle C.J."/>
            <person name="Probst A.J."/>
            <person name="Thomas B.C."/>
            <person name="Singh A."/>
            <person name="Wilkins M.J."/>
            <person name="Karaoz U."/>
            <person name="Brodie E.L."/>
            <person name="Williams K.H."/>
            <person name="Hubbard S.S."/>
            <person name="Banfield J.F."/>
        </authorList>
    </citation>
    <scope>NUCLEOTIDE SEQUENCE [LARGE SCALE GENOMIC DNA]</scope>
</reference>
<feature type="compositionally biased region" description="Low complexity" evidence="4">
    <location>
        <begin position="25"/>
        <end position="34"/>
    </location>
</feature>
<sequence>MQFHNLKRDKANKKSKQIGRGGTRGKTSGRGTKGQNARAGGKKRPEMRDIIKRLPKLRGRGKNFLKSRKEDYVPVKLSVLGEIFENKAIINGKILLEKGIIKTRNGKIPKVKVLADKKIEKTFVFEDVKISSVVKKLNE</sequence>
<dbReference type="AlphaFoldDB" id="A0A1G2U0G4"/>
<feature type="region of interest" description="Disordered" evidence="4">
    <location>
        <begin position="1"/>
        <end position="48"/>
    </location>
</feature>
<dbReference type="EMBL" id="MHWA01000004">
    <property type="protein sequence ID" value="OHB02312.1"/>
    <property type="molecule type" value="Genomic_DNA"/>
</dbReference>
<evidence type="ECO:0000256" key="4">
    <source>
        <dbReference type="SAM" id="MobiDB-lite"/>
    </source>
</evidence>
<comment type="caution">
    <text evidence="5">The sequence shown here is derived from an EMBL/GenBank/DDBJ whole genome shotgun (WGS) entry which is preliminary data.</text>
</comment>
<gene>
    <name evidence="5" type="ORF">A3A90_00745</name>
</gene>
<dbReference type="GO" id="GO:0005840">
    <property type="term" value="C:ribosome"/>
    <property type="evidence" value="ECO:0007669"/>
    <property type="project" value="UniProtKB-KW"/>
</dbReference>
<keyword evidence="2" id="KW-0687">Ribonucleoprotein</keyword>